<accession>A0ABS8T489</accession>
<reference evidence="2 3" key="1">
    <citation type="journal article" date="2021" name="BMC Genomics">
        <title>Datura genome reveals duplications of psychoactive alkaloid biosynthetic genes and high mutation rate following tissue culture.</title>
        <authorList>
            <person name="Rajewski A."/>
            <person name="Carter-House D."/>
            <person name="Stajich J."/>
            <person name="Litt A."/>
        </authorList>
    </citation>
    <scope>NUCLEOTIDE SEQUENCE [LARGE SCALE GENOMIC DNA]</scope>
    <source>
        <strain evidence="2">AR-01</strain>
    </source>
</reference>
<dbReference type="InterPro" id="IPR055411">
    <property type="entry name" value="LRR_FXL15/At3g58940/PEG3-like"/>
</dbReference>
<sequence length="334" mass="38214">MSILSKTWRQVWLTHPNLEFEVCYHKGNMKIVDNIMERYRDGKIPIERFELLDPGSSQSFPSIDKWLDIALHNGVKHLVFKISIFSLYPLPIFKILAAKSLRELVLFGCNLKYASFSSGVASCESLRKLSLSSVGLDENMLQALLNRCSLIVNFVIMDCYGLKKIEVVNLQKIKSVYIRTSHQLVKIKAPTLEHLCFRSTSEESGELDVIDAPNLVSLEYAASQIHQLQIAKGSSQLKHSQVILHCLDNLNAEWFCKLRKFLSNSNCWPQVFLYFQKCNGIKRKDLQLHHTFTTPQVDALEFFQSFFSLRTLIPSNEPIAKTIPSELPDVESDM</sequence>
<evidence type="ECO:0000313" key="3">
    <source>
        <dbReference type="Proteomes" id="UP000823775"/>
    </source>
</evidence>
<proteinExistence type="predicted"/>
<gene>
    <name evidence="2" type="ORF">HAX54_002628</name>
</gene>
<dbReference type="Pfam" id="PF24758">
    <property type="entry name" value="LRR_At5g56370"/>
    <property type="match status" value="1"/>
</dbReference>
<dbReference type="Gene3D" id="3.80.10.10">
    <property type="entry name" value="Ribonuclease Inhibitor"/>
    <property type="match status" value="1"/>
</dbReference>
<protein>
    <recommendedName>
        <fullName evidence="1">F-box/LRR-repeat protein 15/At3g58940/PEG3-like LRR domain-containing protein</fullName>
    </recommendedName>
</protein>
<evidence type="ECO:0000313" key="2">
    <source>
        <dbReference type="EMBL" id="MCD7466184.1"/>
    </source>
</evidence>
<evidence type="ECO:0000259" key="1">
    <source>
        <dbReference type="Pfam" id="PF24758"/>
    </source>
</evidence>
<dbReference type="SUPFAM" id="SSF52058">
    <property type="entry name" value="L domain-like"/>
    <property type="match status" value="1"/>
</dbReference>
<dbReference type="Proteomes" id="UP000823775">
    <property type="component" value="Unassembled WGS sequence"/>
</dbReference>
<dbReference type="InterPro" id="IPR053772">
    <property type="entry name" value="At1g61320/At1g61330-like"/>
</dbReference>
<feature type="domain" description="F-box/LRR-repeat protein 15/At3g58940/PEG3-like LRR" evidence="1">
    <location>
        <begin position="63"/>
        <end position="232"/>
    </location>
</feature>
<comment type="caution">
    <text evidence="2">The sequence shown here is derived from an EMBL/GenBank/DDBJ whole genome shotgun (WGS) entry which is preliminary data.</text>
</comment>
<dbReference type="EMBL" id="JACEIK010001118">
    <property type="protein sequence ID" value="MCD7466184.1"/>
    <property type="molecule type" value="Genomic_DNA"/>
</dbReference>
<name>A0ABS8T489_DATST</name>
<keyword evidence="3" id="KW-1185">Reference proteome</keyword>
<dbReference type="PANTHER" id="PTHR34145">
    <property type="entry name" value="OS02G0105600 PROTEIN"/>
    <property type="match status" value="1"/>
</dbReference>
<organism evidence="2 3">
    <name type="scientific">Datura stramonium</name>
    <name type="common">Jimsonweed</name>
    <name type="synonym">Common thornapple</name>
    <dbReference type="NCBI Taxonomy" id="4076"/>
    <lineage>
        <taxon>Eukaryota</taxon>
        <taxon>Viridiplantae</taxon>
        <taxon>Streptophyta</taxon>
        <taxon>Embryophyta</taxon>
        <taxon>Tracheophyta</taxon>
        <taxon>Spermatophyta</taxon>
        <taxon>Magnoliopsida</taxon>
        <taxon>eudicotyledons</taxon>
        <taxon>Gunneridae</taxon>
        <taxon>Pentapetalae</taxon>
        <taxon>asterids</taxon>
        <taxon>lamiids</taxon>
        <taxon>Solanales</taxon>
        <taxon>Solanaceae</taxon>
        <taxon>Solanoideae</taxon>
        <taxon>Datureae</taxon>
        <taxon>Datura</taxon>
    </lineage>
</organism>
<dbReference type="InterPro" id="IPR032675">
    <property type="entry name" value="LRR_dom_sf"/>
</dbReference>
<dbReference type="PANTHER" id="PTHR34145:SF68">
    <property type="entry name" value="FBD DOMAIN-CONTAINING PROTEIN"/>
    <property type="match status" value="1"/>
</dbReference>